<dbReference type="InterPro" id="IPR013783">
    <property type="entry name" value="Ig-like_fold"/>
</dbReference>
<accession>A0A5A9PLK3</accession>
<feature type="region of interest" description="Disordered" evidence="4">
    <location>
        <begin position="121"/>
        <end position="153"/>
    </location>
</feature>
<organism evidence="7 8">
    <name type="scientific">Triplophysa tibetana</name>
    <dbReference type="NCBI Taxonomy" id="1572043"/>
    <lineage>
        <taxon>Eukaryota</taxon>
        <taxon>Metazoa</taxon>
        <taxon>Chordata</taxon>
        <taxon>Craniata</taxon>
        <taxon>Vertebrata</taxon>
        <taxon>Euteleostomi</taxon>
        <taxon>Actinopterygii</taxon>
        <taxon>Neopterygii</taxon>
        <taxon>Teleostei</taxon>
        <taxon>Ostariophysi</taxon>
        <taxon>Cypriniformes</taxon>
        <taxon>Nemacheilidae</taxon>
        <taxon>Triplophysa</taxon>
    </lineage>
</organism>
<feature type="signal peptide" evidence="5">
    <location>
        <begin position="1"/>
        <end position="23"/>
    </location>
</feature>
<evidence type="ECO:0000256" key="5">
    <source>
        <dbReference type="SAM" id="SignalP"/>
    </source>
</evidence>
<dbReference type="Pfam" id="PF07686">
    <property type="entry name" value="V-set"/>
    <property type="match status" value="1"/>
</dbReference>
<dbReference type="AlphaFoldDB" id="A0A5A9PLK3"/>
<evidence type="ECO:0000256" key="1">
    <source>
        <dbReference type="ARBA" id="ARBA00004370"/>
    </source>
</evidence>
<keyword evidence="3" id="KW-0472">Membrane</keyword>
<comment type="subcellular location">
    <subcellularLocation>
        <location evidence="1">Membrane</location>
    </subcellularLocation>
</comment>
<dbReference type="SMART" id="SM00409">
    <property type="entry name" value="IG"/>
    <property type="match status" value="1"/>
</dbReference>
<comment type="caution">
    <text evidence="7">The sequence shown here is derived from an EMBL/GenBank/DDBJ whole genome shotgun (WGS) entry which is preliminary data.</text>
</comment>
<dbReference type="Proteomes" id="UP000324632">
    <property type="component" value="Chromosome 4"/>
</dbReference>
<dbReference type="InterPro" id="IPR036179">
    <property type="entry name" value="Ig-like_dom_sf"/>
</dbReference>
<dbReference type="PANTHER" id="PTHR11860">
    <property type="entry name" value="POLYMERIC-IMMUNOGLOBULIN RECEPTOR"/>
    <property type="match status" value="1"/>
</dbReference>
<evidence type="ECO:0000313" key="7">
    <source>
        <dbReference type="EMBL" id="KAA0721816.1"/>
    </source>
</evidence>
<dbReference type="PANTHER" id="PTHR11860:SF87">
    <property type="entry name" value="CMRF35-LIKE MOLECULE 8"/>
    <property type="match status" value="1"/>
</dbReference>
<proteinExistence type="predicted"/>
<dbReference type="EMBL" id="SOYY01000004">
    <property type="protein sequence ID" value="KAA0721816.1"/>
    <property type="molecule type" value="Genomic_DNA"/>
</dbReference>
<evidence type="ECO:0000256" key="4">
    <source>
        <dbReference type="SAM" id="MobiDB-lite"/>
    </source>
</evidence>
<dbReference type="InterPro" id="IPR050671">
    <property type="entry name" value="CD300_family_receptors"/>
</dbReference>
<keyword evidence="5" id="KW-0732">Signal</keyword>
<gene>
    <name evidence="7" type="ORF">E1301_Tti021706</name>
</gene>
<dbReference type="SUPFAM" id="SSF48726">
    <property type="entry name" value="Immunoglobulin"/>
    <property type="match status" value="1"/>
</dbReference>
<evidence type="ECO:0000313" key="8">
    <source>
        <dbReference type="Proteomes" id="UP000324632"/>
    </source>
</evidence>
<evidence type="ECO:0000259" key="6">
    <source>
        <dbReference type="SMART" id="SM00409"/>
    </source>
</evidence>
<dbReference type="InterPro" id="IPR003599">
    <property type="entry name" value="Ig_sub"/>
</dbReference>
<feature type="domain" description="Immunoglobulin" evidence="6">
    <location>
        <begin position="23"/>
        <end position="118"/>
    </location>
</feature>
<dbReference type="InterPro" id="IPR013106">
    <property type="entry name" value="Ig_V-set"/>
</dbReference>
<sequence length="167" mass="18463">MKFFYAVCSWICLSGFGISATDGTDINGRERGNITVTCTHTWASTNRKYFCRDPCEDRDVLVSSDQSPSGRFSLKTFPGNGKFTVTITDLQESDSGIYWCGVDRVAVDTFHQVTLKVSKAADTHTTQRTPTPETKPEPQTSTSRSFNPAPDYITNSVTVKGNIKPVF</sequence>
<feature type="chain" id="PRO_5023010210" description="Immunoglobulin domain-containing protein" evidence="5">
    <location>
        <begin position="24"/>
        <end position="167"/>
    </location>
</feature>
<keyword evidence="2" id="KW-0812">Transmembrane</keyword>
<protein>
    <recommendedName>
        <fullName evidence="6">Immunoglobulin domain-containing protein</fullName>
    </recommendedName>
</protein>
<keyword evidence="8" id="KW-1185">Reference proteome</keyword>
<reference evidence="7 8" key="1">
    <citation type="journal article" date="2019" name="Mol. Ecol. Resour.">
        <title>Chromosome-level genome assembly of Triplophysa tibetana, a fish adapted to the harsh high-altitude environment of the Tibetan Plateau.</title>
        <authorList>
            <person name="Yang X."/>
            <person name="Liu H."/>
            <person name="Ma Z."/>
            <person name="Zou Y."/>
            <person name="Zou M."/>
            <person name="Mao Y."/>
            <person name="Li X."/>
            <person name="Wang H."/>
            <person name="Chen T."/>
            <person name="Wang W."/>
            <person name="Yang R."/>
        </authorList>
    </citation>
    <scope>NUCLEOTIDE SEQUENCE [LARGE SCALE GENOMIC DNA]</scope>
    <source>
        <strain evidence="7">TTIB1903HZAU</strain>
        <tissue evidence="7">Muscle</tissue>
    </source>
</reference>
<dbReference type="Gene3D" id="2.60.40.10">
    <property type="entry name" value="Immunoglobulins"/>
    <property type="match status" value="1"/>
</dbReference>
<name>A0A5A9PLK3_9TELE</name>
<evidence type="ECO:0000256" key="2">
    <source>
        <dbReference type="ARBA" id="ARBA00022692"/>
    </source>
</evidence>
<dbReference type="CDD" id="cd05716">
    <property type="entry name" value="IgV_pIgR_like"/>
    <property type="match status" value="1"/>
</dbReference>
<feature type="compositionally biased region" description="Low complexity" evidence="4">
    <location>
        <begin position="123"/>
        <end position="143"/>
    </location>
</feature>
<evidence type="ECO:0000256" key="3">
    <source>
        <dbReference type="ARBA" id="ARBA00023136"/>
    </source>
</evidence>
<dbReference type="GO" id="GO:0005886">
    <property type="term" value="C:plasma membrane"/>
    <property type="evidence" value="ECO:0007669"/>
    <property type="project" value="TreeGrafter"/>
</dbReference>
<dbReference type="GO" id="GO:0004888">
    <property type="term" value="F:transmembrane signaling receptor activity"/>
    <property type="evidence" value="ECO:0007669"/>
    <property type="project" value="TreeGrafter"/>
</dbReference>